<evidence type="ECO:0000256" key="7">
    <source>
        <dbReference type="ARBA" id="ARBA00023171"/>
    </source>
</evidence>
<evidence type="ECO:0000256" key="8">
    <source>
        <dbReference type="ARBA" id="ARBA00023444"/>
    </source>
</evidence>
<evidence type="ECO:0000256" key="6">
    <source>
        <dbReference type="ARBA" id="ARBA00022840"/>
    </source>
</evidence>
<evidence type="ECO:0000256" key="1">
    <source>
        <dbReference type="ARBA" id="ARBA00010851"/>
    </source>
</evidence>
<protein>
    <recommendedName>
        <fullName evidence="2">magnesium chelatase</fullName>
        <ecNumber evidence="2">6.6.1.1</ecNumber>
    </recommendedName>
</protein>
<dbReference type="PANTHER" id="PTHR44119">
    <property type="entry name" value="MAGNESIUM-CHELATASE SUBUNIT CHLH, CHLOROPLASTIC"/>
    <property type="match status" value="1"/>
</dbReference>
<evidence type="ECO:0000256" key="9">
    <source>
        <dbReference type="ARBA" id="ARBA00048693"/>
    </source>
</evidence>
<name>A0A6J4K0T1_9BACT</name>
<feature type="domain" description="Magnesium chelatase subunit H N-terminal" evidence="11">
    <location>
        <begin position="15"/>
        <end position="180"/>
    </location>
</feature>
<evidence type="ECO:0000259" key="10">
    <source>
        <dbReference type="Pfam" id="PF02514"/>
    </source>
</evidence>
<dbReference type="EMBL" id="CADCTU010000055">
    <property type="protein sequence ID" value="CAA9292640.1"/>
    <property type="molecule type" value="Genomic_DNA"/>
</dbReference>
<evidence type="ECO:0000256" key="3">
    <source>
        <dbReference type="ARBA" id="ARBA00022531"/>
    </source>
</evidence>
<sequence>MTPKRTTAASDAGARFVIVTLDAHLASAVARARGLLARQLPGLELAVHVAAEWGNDPAAAERCRQDLAAADFIVVTQMFVDEQIAEILPTLQARRDACDALIGVMSAPEVMRLTRMGGFEMSGEGGAGAWSPATLLRRMLGGRRDAAPAAGSGEKQVRAMRRVPQLLRFIPGAAQDVRAYYQVMQYWTAGTDENVTGLVRHVVSRYARGPRAPLARAAGPVPEPVSYPEVGVYHPSLPKLGMADDLGALPRAGSAGTVGLLLMRSYLLARNTAHYDAVIRALEARGLRVIAAFAFGLDGRPAIDRYFRDAGGATRIDALVSLTGFSLVGGPAYNDASAAQAALASLDVPYLSMQTLEFQSVGEWQEDVRGLNPLQAALQVAIPELDGATGPLVFGGRCDGAAGTDAGASAPVAERVERL</sequence>
<dbReference type="Pfam" id="PF02514">
    <property type="entry name" value="CobN-Mg_chel"/>
    <property type="match status" value="1"/>
</dbReference>
<proteinExistence type="inferred from homology"/>
<dbReference type="InterPro" id="IPR003672">
    <property type="entry name" value="CobN/Mg_chltase"/>
</dbReference>
<keyword evidence="4 12" id="KW-0436">Ligase</keyword>
<organism evidence="12">
    <name type="scientific">uncultured Gemmatimonadaceae bacterium</name>
    <dbReference type="NCBI Taxonomy" id="246130"/>
    <lineage>
        <taxon>Bacteria</taxon>
        <taxon>Pseudomonadati</taxon>
        <taxon>Gemmatimonadota</taxon>
        <taxon>Gemmatimonadia</taxon>
        <taxon>Gemmatimonadales</taxon>
        <taxon>Gemmatimonadaceae</taxon>
        <taxon>environmental samples</taxon>
    </lineage>
</organism>
<evidence type="ECO:0000256" key="2">
    <source>
        <dbReference type="ARBA" id="ARBA00012825"/>
    </source>
</evidence>
<accession>A0A6J4K0T1</accession>
<dbReference type="AlphaFoldDB" id="A0A6J4K0T1"/>
<dbReference type="InterPro" id="IPR022571">
    <property type="entry name" value="Mg_chelatase_H_N"/>
</dbReference>
<keyword evidence="5" id="KW-0547">Nucleotide-binding</keyword>
<dbReference type="PANTHER" id="PTHR44119:SF1">
    <property type="entry name" value="MAGNESIUM-CHELATASE SUBUNIT CHLH, CHLOROPLASTIC"/>
    <property type="match status" value="1"/>
</dbReference>
<keyword evidence="7" id="KW-0149">Chlorophyll biosynthesis</keyword>
<dbReference type="GO" id="GO:0015979">
    <property type="term" value="P:photosynthesis"/>
    <property type="evidence" value="ECO:0007669"/>
    <property type="project" value="UniProtKB-KW"/>
</dbReference>
<feature type="non-terminal residue" evidence="12">
    <location>
        <position position="419"/>
    </location>
</feature>
<evidence type="ECO:0000256" key="4">
    <source>
        <dbReference type="ARBA" id="ARBA00022598"/>
    </source>
</evidence>
<dbReference type="GO" id="GO:0016851">
    <property type="term" value="F:magnesium chelatase activity"/>
    <property type="evidence" value="ECO:0007669"/>
    <property type="project" value="UniProtKB-EC"/>
</dbReference>
<dbReference type="EC" id="6.6.1.1" evidence="2"/>
<feature type="domain" description="CobN/magnesium chelatase" evidence="10">
    <location>
        <begin position="185"/>
        <end position="419"/>
    </location>
</feature>
<dbReference type="GO" id="GO:0015995">
    <property type="term" value="P:chlorophyll biosynthetic process"/>
    <property type="evidence" value="ECO:0007669"/>
    <property type="project" value="UniProtKB-KW"/>
</dbReference>
<evidence type="ECO:0000256" key="5">
    <source>
        <dbReference type="ARBA" id="ARBA00022741"/>
    </source>
</evidence>
<keyword evidence="6" id="KW-0067">ATP-binding</keyword>
<comment type="pathway">
    <text evidence="8">Porphyrin-containing compound metabolism.</text>
</comment>
<evidence type="ECO:0000259" key="11">
    <source>
        <dbReference type="Pfam" id="PF11965"/>
    </source>
</evidence>
<reference evidence="12" key="1">
    <citation type="submission" date="2020-02" db="EMBL/GenBank/DDBJ databases">
        <authorList>
            <person name="Meier V. D."/>
        </authorList>
    </citation>
    <scope>NUCLEOTIDE SEQUENCE</scope>
    <source>
        <strain evidence="12">AVDCRST_MAG11</strain>
    </source>
</reference>
<dbReference type="Pfam" id="PF11965">
    <property type="entry name" value="DUF3479"/>
    <property type="match status" value="1"/>
</dbReference>
<gene>
    <name evidence="12" type="ORF">AVDCRST_MAG11-231</name>
</gene>
<comment type="catalytic activity">
    <reaction evidence="9">
        <text>protoporphyrin IX + Mg(2+) + ATP + H2O = Mg-protoporphyrin IX + ADP + phosphate + 3 H(+)</text>
        <dbReference type="Rhea" id="RHEA:13961"/>
        <dbReference type="ChEBI" id="CHEBI:15377"/>
        <dbReference type="ChEBI" id="CHEBI:15378"/>
        <dbReference type="ChEBI" id="CHEBI:18420"/>
        <dbReference type="ChEBI" id="CHEBI:30616"/>
        <dbReference type="ChEBI" id="CHEBI:43474"/>
        <dbReference type="ChEBI" id="CHEBI:57306"/>
        <dbReference type="ChEBI" id="CHEBI:60492"/>
        <dbReference type="ChEBI" id="CHEBI:456216"/>
        <dbReference type="EC" id="6.6.1.1"/>
    </reaction>
</comment>
<keyword evidence="3" id="KW-0602">Photosynthesis</keyword>
<comment type="similarity">
    <text evidence="1">Belongs to the Mg-chelatase subunit H family.</text>
</comment>
<evidence type="ECO:0000313" key="12">
    <source>
        <dbReference type="EMBL" id="CAA9292640.1"/>
    </source>
</evidence>
<dbReference type="GO" id="GO:0005524">
    <property type="term" value="F:ATP binding"/>
    <property type="evidence" value="ECO:0007669"/>
    <property type="project" value="UniProtKB-KW"/>
</dbReference>